<protein>
    <submittedName>
        <fullName evidence="1">Uncharacterized protein</fullName>
    </submittedName>
</protein>
<keyword evidence="2" id="KW-1185">Reference proteome</keyword>
<dbReference type="Proteomes" id="UP001164250">
    <property type="component" value="Chromosome 10"/>
</dbReference>
<sequence>MCNFILRNCTNILLMVVFLSRVRTHASIVNRRLELGNLIVKKISTIL</sequence>
<name>A0ACC1AJJ6_9ROSI</name>
<comment type="caution">
    <text evidence="1">The sequence shown here is derived from an EMBL/GenBank/DDBJ whole genome shotgun (WGS) entry which is preliminary data.</text>
</comment>
<reference evidence="2" key="1">
    <citation type="journal article" date="2023" name="G3 (Bethesda)">
        <title>Genome assembly and association tests identify interacting loci associated with vigor, precocity, and sex in interspecific pistachio rootstocks.</title>
        <authorList>
            <person name="Palmer W."/>
            <person name="Jacygrad E."/>
            <person name="Sagayaradj S."/>
            <person name="Cavanaugh K."/>
            <person name="Han R."/>
            <person name="Bertier L."/>
            <person name="Beede B."/>
            <person name="Kafkas S."/>
            <person name="Golino D."/>
            <person name="Preece J."/>
            <person name="Michelmore R."/>
        </authorList>
    </citation>
    <scope>NUCLEOTIDE SEQUENCE [LARGE SCALE GENOMIC DNA]</scope>
</reference>
<gene>
    <name evidence="1" type="ORF">Patl1_07075</name>
</gene>
<evidence type="ECO:0000313" key="2">
    <source>
        <dbReference type="Proteomes" id="UP001164250"/>
    </source>
</evidence>
<accession>A0ACC1AJJ6</accession>
<dbReference type="EMBL" id="CM047906">
    <property type="protein sequence ID" value="KAJ0086803.1"/>
    <property type="molecule type" value="Genomic_DNA"/>
</dbReference>
<organism evidence="1 2">
    <name type="scientific">Pistacia atlantica</name>
    <dbReference type="NCBI Taxonomy" id="434234"/>
    <lineage>
        <taxon>Eukaryota</taxon>
        <taxon>Viridiplantae</taxon>
        <taxon>Streptophyta</taxon>
        <taxon>Embryophyta</taxon>
        <taxon>Tracheophyta</taxon>
        <taxon>Spermatophyta</taxon>
        <taxon>Magnoliopsida</taxon>
        <taxon>eudicotyledons</taxon>
        <taxon>Gunneridae</taxon>
        <taxon>Pentapetalae</taxon>
        <taxon>rosids</taxon>
        <taxon>malvids</taxon>
        <taxon>Sapindales</taxon>
        <taxon>Anacardiaceae</taxon>
        <taxon>Pistacia</taxon>
    </lineage>
</organism>
<proteinExistence type="predicted"/>
<evidence type="ECO:0000313" key="1">
    <source>
        <dbReference type="EMBL" id="KAJ0086803.1"/>
    </source>
</evidence>